<dbReference type="OMA" id="RCPVRQF"/>
<dbReference type="GeneTree" id="ENSGT00940000166049"/>
<dbReference type="Pfam" id="PF13843">
    <property type="entry name" value="DDE_Tnp_1_7"/>
    <property type="match status" value="1"/>
</dbReference>
<sequence>MATSGLHSSCRNISSMFKGDLMHLSSIWSSQEEPTSQQLREPTWKRKMFMPADLPAFDDSLSVPDVRSKWTPLDYFSEYYDDNYWQLVSEQTNIRGLQDEPMVELKTTPDEIKQFVGSLVVLGCLRLPRIRLCYRPILKIPAVTHIPRDRLFKLRNYLHFVNNLDITAEEKQTNKLWKVTPILKRFRDACTKLPRSQNVCVDEQMIPFSGTTSLRQYAPGKPNPIGLKNFILLSPRGVVLDFVIYQGMETWPNGLPEPTVGIRGSVVLKLSETLTAGTQLYFDRYFTSIPLLDKLKDKGILASGTIMMSNLRERQQLATDKSLKDRGWGSYDELVRSDESMALTKWMDNRSLVVASTIHGSHPETQVMRYSKKDKGYIQVTMPHAIDAYNLNMGAVDMCDRMISYYRICTRTKKWPVRVFFHFIDMALVNSWFQYVQDCEYFGVVKKNIMDLLDFRLYVGEALVISRGPKRKSLDDGREIVRIPRQPLPNRDMRRSGGLHLPVVGTESNNFQRCRKPGCSKTSRIMCTSCNVFFCVQPDRNCFYEFHT</sequence>
<evidence type="ECO:0000313" key="3">
    <source>
        <dbReference type="Proteomes" id="UP000694388"/>
    </source>
</evidence>
<dbReference type="Proteomes" id="UP000694388">
    <property type="component" value="Unplaced"/>
</dbReference>
<reference evidence="2" key="1">
    <citation type="submission" date="2025-08" db="UniProtKB">
        <authorList>
            <consortium name="Ensembl"/>
        </authorList>
    </citation>
    <scope>IDENTIFICATION</scope>
</reference>
<protein>
    <submittedName>
        <fullName evidence="2">Si:ch211-255f4.7</fullName>
    </submittedName>
</protein>
<evidence type="ECO:0000259" key="1">
    <source>
        <dbReference type="Pfam" id="PF13843"/>
    </source>
</evidence>
<dbReference type="AlphaFoldDB" id="A0A8C4QGL5"/>
<accession>A0A8C4QGL5</accession>
<keyword evidence="3" id="KW-1185">Reference proteome</keyword>
<dbReference type="PANTHER" id="PTHR47272:SF2">
    <property type="entry name" value="PIGGYBAC TRANSPOSABLE ELEMENT-DERIVED PROTEIN 3-LIKE"/>
    <property type="match status" value="1"/>
</dbReference>
<feature type="domain" description="PiggyBac transposable element-derived protein" evidence="1">
    <location>
        <begin position="71"/>
        <end position="432"/>
    </location>
</feature>
<organism evidence="2 3">
    <name type="scientific">Eptatretus burgeri</name>
    <name type="common">Inshore hagfish</name>
    <dbReference type="NCBI Taxonomy" id="7764"/>
    <lineage>
        <taxon>Eukaryota</taxon>
        <taxon>Metazoa</taxon>
        <taxon>Chordata</taxon>
        <taxon>Craniata</taxon>
        <taxon>Vertebrata</taxon>
        <taxon>Cyclostomata</taxon>
        <taxon>Myxini</taxon>
        <taxon>Myxiniformes</taxon>
        <taxon>Myxinidae</taxon>
        <taxon>Eptatretinae</taxon>
        <taxon>Eptatretus</taxon>
    </lineage>
</organism>
<dbReference type="PANTHER" id="PTHR47272">
    <property type="entry name" value="DDE_TNP_1_7 DOMAIN-CONTAINING PROTEIN"/>
    <property type="match status" value="1"/>
</dbReference>
<proteinExistence type="predicted"/>
<dbReference type="InterPro" id="IPR029526">
    <property type="entry name" value="PGBD"/>
</dbReference>
<evidence type="ECO:0000313" key="2">
    <source>
        <dbReference type="Ensembl" id="ENSEBUP00000015182.1"/>
    </source>
</evidence>
<dbReference type="Ensembl" id="ENSEBUT00000015758.1">
    <property type="protein sequence ID" value="ENSEBUP00000015182.1"/>
    <property type="gene ID" value="ENSEBUG00000009565.1"/>
</dbReference>
<reference evidence="2" key="2">
    <citation type="submission" date="2025-09" db="UniProtKB">
        <authorList>
            <consortium name="Ensembl"/>
        </authorList>
    </citation>
    <scope>IDENTIFICATION</scope>
</reference>
<name>A0A8C4QGL5_EPTBU</name>